<evidence type="ECO:0000256" key="7">
    <source>
        <dbReference type="SAM" id="Phobius"/>
    </source>
</evidence>
<organism evidence="10 11">
    <name type="scientific">Pilibacter termitis</name>
    <dbReference type="NCBI Taxonomy" id="263852"/>
    <lineage>
        <taxon>Bacteria</taxon>
        <taxon>Bacillati</taxon>
        <taxon>Bacillota</taxon>
        <taxon>Bacilli</taxon>
        <taxon>Lactobacillales</taxon>
        <taxon>Enterococcaceae</taxon>
        <taxon>Pilibacter</taxon>
    </lineage>
</organism>
<dbReference type="EMBL" id="FUXI01000001">
    <property type="protein sequence ID" value="SJZ38741.1"/>
    <property type="molecule type" value="Genomic_DNA"/>
</dbReference>
<feature type="transmembrane region" description="Helical" evidence="7">
    <location>
        <begin position="100"/>
        <end position="118"/>
    </location>
</feature>
<sequence>MNVIHFFVATTTSSTPSTEVEEQVSKRVGALQKFWESIRWDDLVATVVTKAVSVLLFLVLFAILYKIGRIFINRAYRAYGKRIGVNEVRATTLQRLIDNVFQYSMLFLFIYTLLWIIGVPVASLLTGAGIAGLAIGLGAQGFMNDLITGFFIIVEQQLDVGDHIKLAGLNIDGVVVQVGIRTTKLKGLDGAIHYIPNRNITTITNLSRSDIRVVVDTRINLDEGIDNILPIIQQTTDTLAEKFHTYLQTTPNVFGLVDLGNGNYAIRVSMYVINGEQFRINEAFVAEYIRAMTDAGFTIPNNPIPPMNK</sequence>
<dbReference type="InterPro" id="IPR049142">
    <property type="entry name" value="MS_channel_1st"/>
</dbReference>
<dbReference type="GO" id="GO:0005886">
    <property type="term" value="C:plasma membrane"/>
    <property type="evidence" value="ECO:0007669"/>
    <property type="project" value="UniProtKB-SubCell"/>
</dbReference>
<dbReference type="Proteomes" id="UP000190328">
    <property type="component" value="Unassembled WGS sequence"/>
</dbReference>
<gene>
    <name evidence="10" type="ORF">SAMN02745116_00156</name>
</gene>
<dbReference type="InterPro" id="IPR011066">
    <property type="entry name" value="MscS_channel_C_sf"/>
</dbReference>
<keyword evidence="5 7" id="KW-1133">Transmembrane helix</keyword>
<evidence type="ECO:0000259" key="9">
    <source>
        <dbReference type="Pfam" id="PF21088"/>
    </source>
</evidence>
<dbReference type="RefSeq" id="WP_078806121.1">
    <property type="nucleotide sequence ID" value="NZ_FUXI01000001.1"/>
</dbReference>
<feature type="domain" description="Mechanosensitive ion channel MscS" evidence="8">
    <location>
        <begin position="144"/>
        <end position="208"/>
    </location>
</feature>
<dbReference type="InterPro" id="IPR023408">
    <property type="entry name" value="MscS_beta-dom_sf"/>
</dbReference>
<accession>A0A1T4K8K8</accession>
<comment type="similarity">
    <text evidence="2">Belongs to the MscS (TC 1.A.23) family.</text>
</comment>
<dbReference type="SUPFAM" id="SSF82861">
    <property type="entry name" value="Mechanosensitive channel protein MscS (YggB), transmembrane region"/>
    <property type="match status" value="1"/>
</dbReference>
<dbReference type="InterPro" id="IPR006685">
    <property type="entry name" value="MscS_channel_2nd"/>
</dbReference>
<dbReference type="SUPFAM" id="SSF82689">
    <property type="entry name" value="Mechanosensitive channel protein MscS (YggB), C-terminal domain"/>
    <property type="match status" value="1"/>
</dbReference>
<dbReference type="GO" id="GO:0008381">
    <property type="term" value="F:mechanosensitive monoatomic ion channel activity"/>
    <property type="evidence" value="ECO:0007669"/>
    <property type="project" value="InterPro"/>
</dbReference>
<dbReference type="Pfam" id="PF21088">
    <property type="entry name" value="MS_channel_1st"/>
    <property type="match status" value="1"/>
</dbReference>
<dbReference type="Gene3D" id="1.10.287.1260">
    <property type="match status" value="1"/>
</dbReference>
<evidence type="ECO:0000259" key="8">
    <source>
        <dbReference type="Pfam" id="PF00924"/>
    </source>
</evidence>
<feature type="domain" description="Mechanosensitive ion channel transmembrane helices 2/3" evidence="9">
    <location>
        <begin position="103"/>
        <end position="140"/>
    </location>
</feature>
<evidence type="ECO:0000313" key="11">
    <source>
        <dbReference type="Proteomes" id="UP000190328"/>
    </source>
</evidence>
<dbReference type="InterPro" id="IPR011014">
    <property type="entry name" value="MscS_channel_TM-2"/>
</dbReference>
<protein>
    <submittedName>
        <fullName evidence="10">Small conductance mechanosensitive channel</fullName>
    </submittedName>
</protein>
<dbReference type="AlphaFoldDB" id="A0A1T4K8K8"/>
<dbReference type="PANTHER" id="PTHR30460:SF0">
    <property type="entry name" value="MODERATE CONDUCTANCE MECHANOSENSITIVE CHANNEL YBIO"/>
    <property type="match status" value="1"/>
</dbReference>
<proteinExistence type="inferred from homology"/>
<keyword evidence="6 7" id="KW-0472">Membrane</keyword>
<dbReference type="OrthoDB" id="9809206at2"/>
<evidence type="ECO:0000256" key="6">
    <source>
        <dbReference type="ARBA" id="ARBA00023136"/>
    </source>
</evidence>
<dbReference type="InterPro" id="IPR010920">
    <property type="entry name" value="LSM_dom_sf"/>
</dbReference>
<evidence type="ECO:0000256" key="4">
    <source>
        <dbReference type="ARBA" id="ARBA00022692"/>
    </source>
</evidence>
<dbReference type="PANTHER" id="PTHR30460">
    <property type="entry name" value="MODERATE CONDUCTANCE MECHANOSENSITIVE CHANNEL YBIO"/>
    <property type="match status" value="1"/>
</dbReference>
<evidence type="ECO:0000256" key="1">
    <source>
        <dbReference type="ARBA" id="ARBA00004651"/>
    </source>
</evidence>
<dbReference type="STRING" id="263852.SAMN02745116_00156"/>
<keyword evidence="11" id="KW-1185">Reference proteome</keyword>
<evidence type="ECO:0000313" key="10">
    <source>
        <dbReference type="EMBL" id="SJZ38741.1"/>
    </source>
</evidence>
<keyword evidence="3" id="KW-1003">Cell membrane</keyword>
<dbReference type="SUPFAM" id="SSF50182">
    <property type="entry name" value="Sm-like ribonucleoproteins"/>
    <property type="match status" value="1"/>
</dbReference>
<reference evidence="10 11" key="1">
    <citation type="submission" date="2017-02" db="EMBL/GenBank/DDBJ databases">
        <authorList>
            <person name="Peterson S.W."/>
        </authorList>
    </citation>
    <scope>NUCLEOTIDE SEQUENCE [LARGE SCALE GENOMIC DNA]</scope>
    <source>
        <strain evidence="10 11">ATCC BAA-1030</strain>
    </source>
</reference>
<dbReference type="Pfam" id="PF00924">
    <property type="entry name" value="MS_channel_2nd"/>
    <property type="match status" value="1"/>
</dbReference>
<evidence type="ECO:0000256" key="3">
    <source>
        <dbReference type="ARBA" id="ARBA00022475"/>
    </source>
</evidence>
<name>A0A1T4K8K8_9ENTE</name>
<feature type="transmembrane region" description="Helical" evidence="7">
    <location>
        <begin position="43"/>
        <end position="65"/>
    </location>
</feature>
<comment type="subcellular location">
    <subcellularLocation>
        <location evidence="1">Cell membrane</location>
        <topology evidence="1">Multi-pass membrane protein</topology>
    </subcellularLocation>
</comment>
<feature type="transmembrane region" description="Helical" evidence="7">
    <location>
        <begin position="124"/>
        <end position="143"/>
    </location>
</feature>
<dbReference type="InterPro" id="IPR045276">
    <property type="entry name" value="YbiO_bact"/>
</dbReference>
<dbReference type="Gene3D" id="2.30.30.60">
    <property type="match status" value="1"/>
</dbReference>
<dbReference type="Gene3D" id="3.30.70.100">
    <property type="match status" value="1"/>
</dbReference>
<keyword evidence="4 7" id="KW-0812">Transmembrane</keyword>
<evidence type="ECO:0000256" key="2">
    <source>
        <dbReference type="ARBA" id="ARBA00008017"/>
    </source>
</evidence>
<evidence type="ECO:0000256" key="5">
    <source>
        <dbReference type="ARBA" id="ARBA00022989"/>
    </source>
</evidence>